<organismHost>
    <name type="scientific">Homo sapiens</name>
    <name type="common">Human</name>
    <dbReference type="NCBI Taxonomy" id="9606"/>
</organismHost>
<dbReference type="InterPro" id="IPR023581">
    <property type="entry name" value="PD_growth_factor_CS"/>
</dbReference>
<dbReference type="GO" id="GO:0005172">
    <property type="term" value="F:vascular endothelial growth factor receptor binding"/>
    <property type="evidence" value="ECO:0007669"/>
    <property type="project" value="TreeGrafter"/>
</dbReference>
<evidence type="ECO:0000256" key="1">
    <source>
        <dbReference type="ARBA" id="ARBA00023030"/>
    </source>
</evidence>
<evidence type="ECO:0000259" key="4">
    <source>
        <dbReference type="PROSITE" id="PS50278"/>
    </source>
</evidence>
<dbReference type="InterPro" id="IPR029034">
    <property type="entry name" value="Cystine-knot_cytokine"/>
</dbReference>
<reference evidence="5" key="1">
    <citation type="submission" date="2014-09" db="EMBL/GenBank/DDBJ databases">
        <title>Isolation and Phylogenetic Analysis of Orf Virus Isolated from Goats in China.</title>
        <authorList>
            <person name="Chi X."/>
            <person name="Zeng X."/>
            <person name="Wang S."/>
            <person name="Luo S."/>
        </authorList>
    </citation>
    <scope>NUCLEOTIDE SEQUENCE</scope>
    <source>
        <strain evidence="5">YX</strain>
    </source>
</reference>
<evidence type="ECO:0000256" key="2">
    <source>
        <dbReference type="ARBA" id="ARBA00023157"/>
    </source>
</evidence>
<dbReference type="Pfam" id="PF00341">
    <property type="entry name" value="PDGF"/>
    <property type="match status" value="1"/>
</dbReference>
<dbReference type="SMART" id="SM00141">
    <property type="entry name" value="PDGF"/>
    <property type="match status" value="1"/>
</dbReference>
<keyword evidence="2" id="KW-1015">Disulfide bond</keyword>
<dbReference type="GO" id="GO:0001666">
    <property type="term" value="P:response to hypoxia"/>
    <property type="evidence" value="ECO:0007669"/>
    <property type="project" value="TreeGrafter"/>
</dbReference>
<reference evidence="6 7" key="2">
    <citation type="journal article" date="2015" name="Front. Microbiol.">
        <title>Genome analysis of orf virus isolates from goats in the Fujian Province of southern China.</title>
        <authorList>
            <person name="Chi X."/>
            <person name="Zeng X."/>
            <person name="Li W."/>
            <person name="Hao W."/>
            <person name="Li M."/>
            <person name="Huang X."/>
            <person name="Huang Y."/>
            <person name="Rock D.L."/>
            <person name="Luo S."/>
            <person name="Wang S."/>
        </authorList>
    </citation>
    <scope>NUCLEOTIDE SEQUENCE [LARGE SCALE GENOMIC DNA]</scope>
    <source>
        <strain evidence="6">YX</strain>
    </source>
</reference>
<evidence type="ECO:0000313" key="6">
    <source>
        <dbReference type="EMBL" id="AKU76622.1"/>
    </source>
</evidence>
<proteinExistence type="inferred from homology"/>
<dbReference type="GO" id="GO:0016020">
    <property type="term" value="C:membrane"/>
    <property type="evidence" value="ECO:0007669"/>
    <property type="project" value="InterPro"/>
</dbReference>
<dbReference type="GO" id="GO:0001938">
    <property type="term" value="P:positive regulation of endothelial cell proliferation"/>
    <property type="evidence" value="ECO:0007669"/>
    <property type="project" value="TreeGrafter"/>
</dbReference>
<dbReference type="PANTHER" id="PTHR12025:SF5">
    <property type="entry name" value="VASCULAR ENDOTHELIAL GROWTH FACTOR A, LONG FORM"/>
    <property type="match status" value="1"/>
</dbReference>
<dbReference type="PROSITE" id="PS50278">
    <property type="entry name" value="PDGF_2"/>
    <property type="match status" value="1"/>
</dbReference>
<organism evidence="6 7">
    <name type="scientific">Orf virus</name>
    <name type="common">ORFV</name>
    <dbReference type="NCBI Taxonomy" id="10258"/>
    <lineage>
        <taxon>Viruses</taxon>
        <taxon>Varidnaviria</taxon>
        <taxon>Bamfordvirae</taxon>
        <taxon>Nucleocytoviricota</taxon>
        <taxon>Pokkesviricetes</taxon>
        <taxon>Chitovirales</taxon>
        <taxon>Poxviridae</taxon>
        <taxon>Chordopoxvirinae</taxon>
        <taxon>Parapoxvirus</taxon>
        <taxon>Parapoxvirus orf</taxon>
    </lineage>
</organism>
<dbReference type="Proteomes" id="UP000155062">
    <property type="component" value="Segment"/>
</dbReference>
<dbReference type="InterPro" id="IPR050507">
    <property type="entry name" value="PDGF/VEGF_growth_factor"/>
</dbReference>
<organismHost>
    <name type="scientific">Capra hircus</name>
    <name type="common">Goat</name>
    <dbReference type="NCBI Taxonomy" id="9925"/>
</organismHost>
<evidence type="ECO:0000313" key="7">
    <source>
        <dbReference type="Proteomes" id="UP000155062"/>
    </source>
</evidence>
<gene>
    <name evidence="6" type="primary">ORFV132</name>
</gene>
<comment type="similarity">
    <text evidence="3">Belongs to the PDGF/VEGF growth factor family.</text>
</comment>
<dbReference type="PROSITE" id="PS00249">
    <property type="entry name" value="PDGF_1"/>
    <property type="match status" value="1"/>
</dbReference>
<dbReference type="GO" id="GO:0042056">
    <property type="term" value="F:chemoattractant activity"/>
    <property type="evidence" value="ECO:0007669"/>
    <property type="project" value="TreeGrafter"/>
</dbReference>
<feature type="domain" description="Platelet-derived growth factor (PDGF) family profile" evidence="4">
    <location>
        <begin position="30"/>
        <end position="130"/>
    </location>
</feature>
<accession>A0A0R8HYR5</accession>
<dbReference type="EMBL" id="KP010353">
    <property type="protein sequence ID" value="AKU76622.1"/>
    <property type="molecule type" value="Genomic_DNA"/>
</dbReference>
<organismHost>
    <name type="scientific">Ovis aries</name>
    <name type="common">Sheep</name>
    <dbReference type="NCBI Taxonomy" id="9940"/>
</organismHost>
<dbReference type="SUPFAM" id="SSF57501">
    <property type="entry name" value="Cystine-knot cytokines"/>
    <property type="match status" value="1"/>
</dbReference>
<dbReference type="GO" id="GO:0005615">
    <property type="term" value="C:extracellular space"/>
    <property type="evidence" value="ECO:0007669"/>
    <property type="project" value="TreeGrafter"/>
</dbReference>
<protein>
    <submittedName>
        <fullName evidence="6">VEGF-like protein</fullName>
    </submittedName>
</protein>
<dbReference type="InterPro" id="IPR000072">
    <property type="entry name" value="PDGF/VEGF_dom"/>
</dbReference>
<dbReference type="PANTHER" id="PTHR12025">
    <property type="entry name" value="VASCULAR ENDOTHELIAL GROWTH FACTOR"/>
    <property type="match status" value="1"/>
</dbReference>
<dbReference type="EMBL" id="KM675382">
    <property type="protein sequence ID" value="AIZ05262.1"/>
    <property type="molecule type" value="Genomic_DNA"/>
</dbReference>
<dbReference type="Gene3D" id="2.10.90.10">
    <property type="entry name" value="Cystine-knot cytokines"/>
    <property type="match status" value="1"/>
</dbReference>
<dbReference type="GO" id="GO:0050930">
    <property type="term" value="P:induction of positive chemotaxis"/>
    <property type="evidence" value="ECO:0007669"/>
    <property type="project" value="TreeGrafter"/>
</dbReference>
<evidence type="ECO:0000313" key="5">
    <source>
        <dbReference type="EMBL" id="AIZ05262.1"/>
    </source>
</evidence>
<keyword evidence="1 3" id="KW-0339">Growth factor</keyword>
<dbReference type="CDD" id="cd00135">
    <property type="entry name" value="PDGF"/>
    <property type="match status" value="1"/>
</dbReference>
<dbReference type="GO" id="GO:0008083">
    <property type="term" value="F:growth factor activity"/>
    <property type="evidence" value="ECO:0007669"/>
    <property type="project" value="UniProtKB-KW"/>
</dbReference>
<evidence type="ECO:0000256" key="3">
    <source>
        <dbReference type="RuleBase" id="RU003818"/>
    </source>
</evidence>
<sequence length="143" mass="15642">MRLLVCILVAVCLHQHLLNAGTTPSPNSRVTKKWTEVLEGGGCKPRPIVVSVSNEHPELTSQRFNPPCVTVMRCGGCCNDESLECVPTEEANVTMQLMGVGVSSSGSASTGYQHLEFVEHLRCDCQPRGGQQTTTPPPRRRRR</sequence>
<name>A0A0R8HYR5_ORFV</name>